<dbReference type="PANTHER" id="PTHR42759">
    <property type="entry name" value="MOXR FAMILY PROTEIN"/>
    <property type="match status" value="1"/>
</dbReference>
<keyword evidence="3" id="KW-1185">Reference proteome</keyword>
<dbReference type="Proteomes" id="UP000664303">
    <property type="component" value="Unassembled WGS sequence"/>
</dbReference>
<dbReference type="PANTHER" id="PTHR42759:SF1">
    <property type="entry name" value="MAGNESIUM-CHELATASE SUBUNIT CHLD"/>
    <property type="match status" value="1"/>
</dbReference>
<feature type="domain" description="ATPase dynein-related AAA" evidence="1">
    <location>
        <begin position="80"/>
        <end position="220"/>
    </location>
</feature>
<reference evidence="2" key="1">
    <citation type="submission" date="2021-02" db="EMBL/GenBank/DDBJ databases">
        <title>PHA producing bacteria isolated from coastal sediment in Guangdong, Shenzhen.</title>
        <authorList>
            <person name="Zheng W."/>
            <person name="Yu S."/>
            <person name="Huang Y."/>
        </authorList>
    </citation>
    <scope>NUCLEOTIDE SEQUENCE</scope>
    <source>
        <strain evidence="2">TN14-10</strain>
    </source>
</reference>
<sequence length="366" mass="39983">MTSIQKKRQRLPAEVIYAAELEHLEVADSRPRPPGWRLSPLAVEAFVLGDTAMGTAPKFVAPRGVVTRVIVALATLRGAMLVGLPGTAKSWFSELLSAAISGDSTLVVQGGAIQGVDQMLYTWNQALLERDGPTPEALVPGPLLRGMQAGSMVRFEELARCAPAVQDALLSVLSERMVTVPELPGEAGRIYAREGFNLIGTSNTQDKGVDSMSSALKRRLNFETVLPIASIDDELAVVVRETAKLLRGSGVEAEVDEDILRALVTIFHELRNGQSIDGRSTDRLASAVLSTAEAVTVAHAMGIYAYYYREGRMLAEDFTRLLVGAAVKDNRTDLKRMNHYFETEVSLKDGPVWRDIYQSWKLQVKC</sequence>
<dbReference type="GO" id="GO:0005524">
    <property type="term" value="F:ATP binding"/>
    <property type="evidence" value="ECO:0007669"/>
    <property type="project" value="InterPro"/>
</dbReference>
<dbReference type="Gene3D" id="3.40.50.300">
    <property type="entry name" value="P-loop containing nucleotide triphosphate hydrolases"/>
    <property type="match status" value="1"/>
</dbReference>
<protein>
    <submittedName>
        <fullName evidence="2">AAA family ATPase</fullName>
    </submittedName>
</protein>
<evidence type="ECO:0000313" key="3">
    <source>
        <dbReference type="Proteomes" id="UP000664303"/>
    </source>
</evidence>
<evidence type="ECO:0000313" key="2">
    <source>
        <dbReference type="EMBL" id="MBN7795631.1"/>
    </source>
</evidence>
<dbReference type="Pfam" id="PF07728">
    <property type="entry name" value="AAA_5"/>
    <property type="match status" value="1"/>
</dbReference>
<gene>
    <name evidence="2" type="ORF">JYP50_03445</name>
</gene>
<dbReference type="EMBL" id="JAFKCZ010000002">
    <property type="protein sequence ID" value="MBN7795631.1"/>
    <property type="molecule type" value="Genomic_DNA"/>
</dbReference>
<dbReference type="RefSeq" id="WP_206559073.1">
    <property type="nucleotide sequence ID" value="NZ_JAFKCZ010000002.1"/>
</dbReference>
<dbReference type="GO" id="GO:0016887">
    <property type="term" value="F:ATP hydrolysis activity"/>
    <property type="evidence" value="ECO:0007669"/>
    <property type="project" value="InterPro"/>
</dbReference>
<dbReference type="InterPro" id="IPR050764">
    <property type="entry name" value="CbbQ/NirQ/NorQ/GpvN"/>
</dbReference>
<name>A0A939IIV3_9GAMM</name>
<accession>A0A939IIV3</accession>
<dbReference type="SUPFAM" id="SSF52540">
    <property type="entry name" value="P-loop containing nucleoside triphosphate hydrolases"/>
    <property type="match status" value="1"/>
</dbReference>
<comment type="caution">
    <text evidence="2">The sequence shown here is derived from an EMBL/GenBank/DDBJ whole genome shotgun (WGS) entry which is preliminary data.</text>
</comment>
<dbReference type="InterPro" id="IPR027417">
    <property type="entry name" value="P-loop_NTPase"/>
</dbReference>
<organism evidence="2 3">
    <name type="scientific">Parahaliea mediterranea</name>
    <dbReference type="NCBI Taxonomy" id="651086"/>
    <lineage>
        <taxon>Bacteria</taxon>
        <taxon>Pseudomonadati</taxon>
        <taxon>Pseudomonadota</taxon>
        <taxon>Gammaproteobacteria</taxon>
        <taxon>Cellvibrionales</taxon>
        <taxon>Halieaceae</taxon>
        <taxon>Parahaliea</taxon>
    </lineage>
</organism>
<dbReference type="AlphaFoldDB" id="A0A939IIV3"/>
<dbReference type="InterPro" id="IPR011704">
    <property type="entry name" value="ATPase_dyneun-rel_AAA"/>
</dbReference>
<proteinExistence type="predicted"/>
<evidence type="ECO:0000259" key="1">
    <source>
        <dbReference type="Pfam" id="PF07728"/>
    </source>
</evidence>